<keyword evidence="2" id="KW-1185">Reference proteome</keyword>
<evidence type="ECO:0000313" key="2">
    <source>
        <dbReference type="Proteomes" id="UP000053573"/>
    </source>
</evidence>
<sequence>MRNLSRCSSSSVPCLADPVSRTIARCPARLKRRTRSPPVDSHCRGIAGRGLLALARPLPDQTSLPIRVILDVVTIPLPSFCLPPRNQYPYPIADDS</sequence>
<accession>A0A0H1BMM3</accession>
<dbReference type="EMBL" id="LDEV01000981">
    <property type="protein sequence ID" value="KLJ12343.1"/>
    <property type="molecule type" value="Genomic_DNA"/>
</dbReference>
<reference evidence="2" key="1">
    <citation type="journal article" date="2015" name="PLoS Genet.">
        <title>The dynamic genome and transcriptome of the human fungal pathogen Blastomyces and close relative Emmonsia.</title>
        <authorList>
            <person name="Munoz J.F."/>
            <person name="Gauthier G.M."/>
            <person name="Desjardins C.A."/>
            <person name="Gallo J.E."/>
            <person name="Holder J."/>
            <person name="Sullivan T.D."/>
            <person name="Marty A.J."/>
            <person name="Carmen J.C."/>
            <person name="Chen Z."/>
            <person name="Ding L."/>
            <person name="Gujja S."/>
            <person name="Magrini V."/>
            <person name="Misas E."/>
            <person name="Mitreva M."/>
            <person name="Priest M."/>
            <person name="Saif S."/>
            <person name="Whiston E.A."/>
            <person name="Young S."/>
            <person name="Zeng Q."/>
            <person name="Goldman W.E."/>
            <person name="Mardis E.R."/>
            <person name="Taylor J.W."/>
            <person name="McEwen J.G."/>
            <person name="Clay O.K."/>
            <person name="Klein B.S."/>
            <person name="Cuomo C.A."/>
        </authorList>
    </citation>
    <scope>NUCLEOTIDE SEQUENCE [LARGE SCALE GENOMIC DNA]</scope>
    <source>
        <strain evidence="2">UAMH 139</strain>
    </source>
</reference>
<dbReference type="Proteomes" id="UP000053573">
    <property type="component" value="Unassembled WGS sequence"/>
</dbReference>
<comment type="caution">
    <text evidence="1">The sequence shown here is derived from an EMBL/GenBank/DDBJ whole genome shotgun (WGS) entry which is preliminary data.</text>
</comment>
<proteinExistence type="predicted"/>
<gene>
    <name evidence="1" type="ORF">EMPG_12609</name>
</gene>
<name>A0A0H1BMM3_9EURO</name>
<evidence type="ECO:0000313" key="1">
    <source>
        <dbReference type="EMBL" id="KLJ12343.1"/>
    </source>
</evidence>
<organism evidence="1 2">
    <name type="scientific">Blastomyces silverae</name>
    <dbReference type="NCBI Taxonomy" id="2060906"/>
    <lineage>
        <taxon>Eukaryota</taxon>
        <taxon>Fungi</taxon>
        <taxon>Dikarya</taxon>
        <taxon>Ascomycota</taxon>
        <taxon>Pezizomycotina</taxon>
        <taxon>Eurotiomycetes</taxon>
        <taxon>Eurotiomycetidae</taxon>
        <taxon>Onygenales</taxon>
        <taxon>Ajellomycetaceae</taxon>
        <taxon>Blastomyces</taxon>
    </lineage>
</organism>
<dbReference type="AlphaFoldDB" id="A0A0H1BMM3"/>
<protein>
    <submittedName>
        <fullName evidence="1">Uncharacterized protein</fullName>
    </submittedName>
</protein>